<evidence type="ECO:0000313" key="1">
    <source>
        <dbReference type="EMBL" id="EXX66990.1"/>
    </source>
</evidence>
<dbReference type="OrthoDB" id="2411751at2759"/>
<dbReference type="HOGENOM" id="CLU_2575142_0_0_1"/>
<dbReference type="AlphaFoldDB" id="A0A015JIL8"/>
<dbReference type="STRING" id="1432141.A0A015JIL8"/>
<reference evidence="1 2" key="1">
    <citation type="submission" date="2014-02" db="EMBL/GenBank/DDBJ databases">
        <title>Single nucleus genome sequencing reveals high similarity among nuclei of an endomycorrhizal fungus.</title>
        <authorList>
            <person name="Lin K."/>
            <person name="Geurts R."/>
            <person name="Zhang Z."/>
            <person name="Limpens E."/>
            <person name="Saunders D.G."/>
            <person name="Mu D."/>
            <person name="Pang E."/>
            <person name="Cao H."/>
            <person name="Cha H."/>
            <person name="Lin T."/>
            <person name="Zhou Q."/>
            <person name="Shang Y."/>
            <person name="Li Y."/>
            <person name="Ivanov S."/>
            <person name="Sharma T."/>
            <person name="Velzen R.V."/>
            <person name="Ruijter N.D."/>
            <person name="Aanen D.K."/>
            <person name="Win J."/>
            <person name="Kamoun S."/>
            <person name="Bisseling T."/>
            <person name="Huang S."/>
        </authorList>
    </citation>
    <scope>NUCLEOTIDE SEQUENCE [LARGE SCALE GENOMIC DNA]</scope>
    <source>
        <strain evidence="2">DAOM197198w</strain>
    </source>
</reference>
<evidence type="ECO:0000313" key="2">
    <source>
        <dbReference type="Proteomes" id="UP000022910"/>
    </source>
</evidence>
<name>A0A015JIL8_RHIIW</name>
<dbReference type="Proteomes" id="UP000022910">
    <property type="component" value="Unassembled WGS sequence"/>
</dbReference>
<comment type="caution">
    <text evidence="1">The sequence shown here is derived from an EMBL/GenBank/DDBJ whole genome shotgun (WGS) entry which is preliminary data.</text>
</comment>
<protein>
    <submittedName>
        <fullName evidence="1">Uncharacterized protein</fullName>
    </submittedName>
</protein>
<dbReference type="EMBL" id="JEMT01018119">
    <property type="protein sequence ID" value="EXX66990.1"/>
    <property type="molecule type" value="Genomic_DNA"/>
</dbReference>
<keyword evidence="2" id="KW-1185">Reference proteome</keyword>
<gene>
    <name evidence="1" type="ORF">RirG_118510</name>
</gene>
<sequence>MRVALVNNPETKELFEVLNPFLKLPDQIALREDPVGITLIFDGWTVNNYEQLLGVVLMTSEGRPFVWKAAILARKGEHTFK</sequence>
<proteinExistence type="predicted"/>
<organism evidence="1 2">
    <name type="scientific">Rhizophagus irregularis (strain DAOM 197198w)</name>
    <name type="common">Glomus intraradices</name>
    <dbReference type="NCBI Taxonomy" id="1432141"/>
    <lineage>
        <taxon>Eukaryota</taxon>
        <taxon>Fungi</taxon>
        <taxon>Fungi incertae sedis</taxon>
        <taxon>Mucoromycota</taxon>
        <taxon>Glomeromycotina</taxon>
        <taxon>Glomeromycetes</taxon>
        <taxon>Glomerales</taxon>
        <taxon>Glomeraceae</taxon>
        <taxon>Rhizophagus</taxon>
    </lineage>
</organism>
<accession>A0A015JIL8</accession>